<organism evidence="2 3">
    <name type="scientific">Octopus vulgaris</name>
    <name type="common">Common octopus</name>
    <dbReference type="NCBI Taxonomy" id="6645"/>
    <lineage>
        <taxon>Eukaryota</taxon>
        <taxon>Metazoa</taxon>
        <taxon>Spiralia</taxon>
        <taxon>Lophotrochozoa</taxon>
        <taxon>Mollusca</taxon>
        <taxon>Cephalopoda</taxon>
        <taxon>Coleoidea</taxon>
        <taxon>Octopodiformes</taxon>
        <taxon>Octopoda</taxon>
        <taxon>Incirrata</taxon>
        <taxon>Octopodidae</taxon>
        <taxon>Octopus</taxon>
    </lineage>
</organism>
<feature type="region of interest" description="Disordered" evidence="1">
    <location>
        <begin position="565"/>
        <end position="601"/>
    </location>
</feature>
<proteinExistence type="predicted"/>
<dbReference type="AlphaFoldDB" id="A0AA36BL34"/>
<sequence>MAARHSDGISSVTAHGEKSNAKEDEVNDVPTLVPLTEEKKENERKAVFFEAPPSLSSHISISSGEESPVEIVDSTEVTKELVETKYDVSRRKPAISSHFSTSPSKETPEKNGDHTEEIELVVSSKVMSERILEPSKDTDLVVRSKAVQERSLEPSKNMEPAISSKKVSGRNRDYTKNPELVVQKKDVSKIKTTSKAVLANTLWSSANYPSKYKIILCDVDSPAKVTRAEAITKAHKLYYERNDILKMRLRKGPASRTEIKDTLTRQTGIRESFKDTLSEVDLQTIADIVLEKVDAATQTDEDFCSAKFRQLEEFGETVETDMNTNRPTAAAAAAATSIMVPLRTRSSAKSRTIVDFNNLSFVYGKRDWRYFAALERSIALSKTPIKWEDVKISWQPTPSCYAPSIASLEKDDSISKPFSELYDEVDQVMDSLRLWELKYSGSSKGQPGFNTDILRQELDLPSPLTRSITLKDENPTIKESLNVQTLQHKISSESESSEKSLELFPQSYKEASADDNTELCWIYQPGSSNSEEAAQAFNFSFPQFIFPSVPIDTNVEQCNPRIEEIDDDISSESVASSHISEEARISSHPTLSSGDFQEEEKPPLLTPIHCSIQGASAVNTHSNKPYSRVDPNSEGVVHSGSFEPNEITKGSADDF</sequence>
<dbReference type="Proteomes" id="UP001162480">
    <property type="component" value="Chromosome 18"/>
</dbReference>
<accession>A0AA36BL34</accession>
<feature type="region of interest" description="Disordered" evidence="1">
    <location>
        <begin position="92"/>
        <end position="114"/>
    </location>
</feature>
<feature type="region of interest" description="Disordered" evidence="1">
    <location>
        <begin position="1"/>
        <end position="38"/>
    </location>
</feature>
<feature type="compositionally biased region" description="Basic and acidic residues" evidence="1">
    <location>
        <begin position="142"/>
        <end position="153"/>
    </location>
</feature>
<protein>
    <submittedName>
        <fullName evidence="2">Uncharacterized protein</fullName>
    </submittedName>
</protein>
<keyword evidence="3" id="KW-1185">Reference proteome</keyword>
<reference evidence="2" key="1">
    <citation type="submission" date="2023-08" db="EMBL/GenBank/DDBJ databases">
        <authorList>
            <person name="Alioto T."/>
            <person name="Alioto T."/>
            <person name="Gomez Garrido J."/>
        </authorList>
    </citation>
    <scope>NUCLEOTIDE SEQUENCE</scope>
</reference>
<feature type="compositionally biased region" description="Basic and acidic residues" evidence="1">
    <location>
        <begin position="15"/>
        <end position="24"/>
    </location>
</feature>
<evidence type="ECO:0000313" key="2">
    <source>
        <dbReference type="EMBL" id="CAI9736396.1"/>
    </source>
</evidence>
<feature type="region of interest" description="Disordered" evidence="1">
    <location>
        <begin position="619"/>
        <end position="655"/>
    </location>
</feature>
<evidence type="ECO:0000313" key="3">
    <source>
        <dbReference type="Proteomes" id="UP001162480"/>
    </source>
</evidence>
<evidence type="ECO:0000256" key="1">
    <source>
        <dbReference type="SAM" id="MobiDB-lite"/>
    </source>
</evidence>
<feature type="region of interest" description="Disordered" evidence="1">
    <location>
        <begin position="142"/>
        <end position="176"/>
    </location>
</feature>
<name>A0AA36BL34_OCTVU</name>
<gene>
    <name evidence="2" type="ORF">OCTVUL_1B011766</name>
</gene>
<dbReference type="EMBL" id="OX597831">
    <property type="protein sequence ID" value="CAI9736396.1"/>
    <property type="molecule type" value="Genomic_DNA"/>
</dbReference>